<gene>
    <name evidence="5" type="ORF">HPULCUR_003007</name>
</gene>
<dbReference type="InterPro" id="IPR001214">
    <property type="entry name" value="SET_dom"/>
</dbReference>
<dbReference type="InterPro" id="IPR052097">
    <property type="entry name" value="SET-MYND_domain_protein"/>
</dbReference>
<evidence type="ECO:0000313" key="5">
    <source>
        <dbReference type="EMBL" id="GAA5797616.1"/>
    </source>
</evidence>
<dbReference type="Gene3D" id="1.25.40.10">
    <property type="entry name" value="Tetratricopeptide repeat domain"/>
    <property type="match status" value="1"/>
</dbReference>
<accession>A0ABP9XS52</accession>
<reference evidence="5 6" key="1">
    <citation type="submission" date="2024-04" db="EMBL/GenBank/DDBJ databases">
        <title>genome sequences of Mucor flavus KT1a and Helicostylum pulchrum KT1b strains isolation_sourced from the surface of a dry-aged beef.</title>
        <authorList>
            <person name="Toyotome T."/>
            <person name="Hosono M."/>
            <person name="Torimaru M."/>
            <person name="Fukuda K."/>
            <person name="Mikami N."/>
        </authorList>
    </citation>
    <scope>NUCLEOTIDE SEQUENCE [LARGE SCALE GENOMIC DNA]</scope>
    <source>
        <strain evidence="5 6">KT1b</strain>
    </source>
</reference>
<dbReference type="EMBL" id="BAABUJ010000008">
    <property type="protein sequence ID" value="GAA5797616.1"/>
    <property type="molecule type" value="Genomic_DNA"/>
</dbReference>
<protein>
    <recommendedName>
        <fullName evidence="4">SET domain-containing protein</fullName>
    </recommendedName>
</protein>
<dbReference type="Gene3D" id="6.10.140.2220">
    <property type="match status" value="1"/>
</dbReference>
<evidence type="ECO:0000259" key="4">
    <source>
        <dbReference type="PROSITE" id="PS50280"/>
    </source>
</evidence>
<keyword evidence="1" id="KW-0489">Methyltransferase</keyword>
<dbReference type="Gene3D" id="1.10.220.160">
    <property type="match status" value="1"/>
</dbReference>
<dbReference type="Gene3D" id="2.170.270.10">
    <property type="entry name" value="SET domain"/>
    <property type="match status" value="1"/>
</dbReference>
<keyword evidence="6" id="KW-1185">Reference proteome</keyword>
<comment type="caution">
    <text evidence="5">The sequence shown here is derived from an EMBL/GenBank/DDBJ whole genome shotgun (WGS) entry which is preliminary data.</text>
</comment>
<keyword evidence="3" id="KW-0949">S-adenosyl-L-methionine</keyword>
<dbReference type="InterPro" id="IPR011990">
    <property type="entry name" value="TPR-like_helical_dom_sf"/>
</dbReference>
<dbReference type="SUPFAM" id="SSF82199">
    <property type="entry name" value="SET domain"/>
    <property type="match status" value="1"/>
</dbReference>
<keyword evidence="2" id="KW-0808">Transferase</keyword>
<dbReference type="InterPro" id="IPR046341">
    <property type="entry name" value="SET_dom_sf"/>
</dbReference>
<proteinExistence type="predicted"/>
<dbReference type="PROSITE" id="PS50280">
    <property type="entry name" value="SET"/>
    <property type="match status" value="1"/>
</dbReference>
<evidence type="ECO:0000313" key="6">
    <source>
        <dbReference type="Proteomes" id="UP001476247"/>
    </source>
</evidence>
<evidence type="ECO:0000256" key="1">
    <source>
        <dbReference type="ARBA" id="ARBA00022603"/>
    </source>
</evidence>
<dbReference type="Proteomes" id="UP001476247">
    <property type="component" value="Unassembled WGS sequence"/>
</dbReference>
<dbReference type="PANTHER" id="PTHR46165">
    <property type="entry name" value="SET AND MYND DOMAIN-CONTAINING PROTEIN 4"/>
    <property type="match status" value="1"/>
</dbReference>
<feature type="domain" description="SET" evidence="4">
    <location>
        <begin position="31"/>
        <end position="277"/>
    </location>
</feature>
<organism evidence="5 6">
    <name type="scientific">Helicostylum pulchrum</name>
    <dbReference type="NCBI Taxonomy" id="562976"/>
    <lineage>
        <taxon>Eukaryota</taxon>
        <taxon>Fungi</taxon>
        <taxon>Fungi incertae sedis</taxon>
        <taxon>Mucoromycota</taxon>
        <taxon>Mucoromycotina</taxon>
        <taxon>Mucoromycetes</taxon>
        <taxon>Mucorales</taxon>
        <taxon>Mucorineae</taxon>
        <taxon>Mucoraceae</taxon>
        <taxon>Helicostylum</taxon>
    </lineage>
</organism>
<evidence type="ECO:0000256" key="3">
    <source>
        <dbReference type="ARBA" id="ARBA00022691"/>
    </source>
</evidence>
<sequence length="481" mass="55007">MLQLDTLHKRLTPAHIGLSTWLPNQNFITTCQVTVKDSPTEGKYQVANKPFCPGDIVLKEEPFIRQLNKSHCKDHCYFCFRSLATKSFVKCRIKTCQWEVVYCDRVCEGKGWLAGHAWLCRFPELDVSDMQEVLFGFIGFVTSRCRGQNTLPGLVSNLESNNVIRDVKTMEKINKLTSLFYLSEHAIESLICILSQIRCNSFAIKQAASVAVDSSYVVSRESIHLGQAVYLTAGRFNHDCDPTALVIFGSDSNPCQLQVQITKGSVDKGHSVTISYGPLATKHTKEERKKKLKEDYFFDCQCNSCVGNSEESPDSIYKCQICKVGRLYRQQDKCRNCDQKPYWAYFLKTEAEIEMYKQQQDYLKVLQLQENIYHDNVLNIGETCDKLAQIYCVSGQMRLAAKYSKRSLDVTKAIYGKISIEVAEEMMKLSTLLFNSMQKSEAIKQINETMIVYRLLGLNKSSPEDIEELEDMKNHLIYIVR</sequence>
<dbReference type="PANTHER" id="PTHR46165:SF2">
    <property type="entry name" value="SET AND MYND DOMAIN-CONTAINING PROTEIN 4"/>
    <property type="match status" value="1"/>
</dbReference>
<evidence type="ECO:0000256" key="2">
    <source>
        <dbReference type="ARBA" id="ARBA00022679"/>
    </source>
</evidence>
<name>A0ABP9XS52_9FUNG</name>